<keyword evidence="1 4" id="KW-0808">Transferase</keyword>
<protein>
    <recommendedName>
        <fullName evidence="4">Molybdenum cofactor sulfurase</fullName>
        <shortName evidence="4">MCS</shortName>
        <shortName evidence="4">MOS</shortName>
        <shortName evidence="4">MoCo sulfurase</shortName>
        <ecNumber evidence="4">2.8.1.9</ecNumber>
    </recommendedName>
    <alternativeName>
        <fullName evidence="4">Molybdenum cofactor sulfurtransferase</fullName>
    </alternativeName>
</protein>
<dbReference type="InterPro" id="IPR005302">
    <property type="entry name" value="MoCF_Sase_C"/>
</dbReference>
<dbReference type="EC" id="2.8.1.9" evidence="4"/>
<dbReference type="HAMAP" id="MF_03050">
    <property type="entry name" value="MOCOS"/>
    <property type="match status" value="1"/>
</dbReference>
<organism evidence="6 7">
    <name type="scientific">Populus alba x Populus x berolinensis</name>
    <dbReference type="NCBI Taxonomy" id="444605"/>
    <lineage>
        <taxon>Eukaryota</taxon>
        <taxon>Viridiplantae</taxon>
        <taxon>Streptophyta</taxon>
        <taxon>Embryophyta</taxon>
        <taxon>Tracheophyta</taxon>
        <taxon>Spermatophyta</taxon>
        <taxon>Magnoliopsida</taxon>
        <taxon>eudicotyledons</taxon>
        <taxon>Gunneridae</taxon>
        <taxon>Pentapetalae</taxon>
        <taxon>rosids</taxon>
        <taxon>fabids</taxon>
        <taxon>Malpighiales</taxon>
        <taxon>Salicaceae</taxon>
        <taxon>Saliceae</taxon>
        <taxon>Populus</taxon>
    </lineage>
</organism>
<name>A0AAD6QHN1_9ROSI</name>
<dbReference type="Pfam" id="PF00266">
    <property type="entry name" value="Aminotran_5"/>
    <property type="match status" value="1"/>
</dbReference>
<dbReference type="SUPFAM" id="SSF141673">
    <property type="entry name" value="MOSC N-terminal domain-like"/>
    <property type="match status" value="1"/>
</dbReference>
<gene>
    <name evidence="6" type="ORF">NC653_018965</name>
</gene>
<dbReference type="EMBL" id="JAQIZT010000007">
    <property type="protein sequence ID" value="KAJ6990561.1"/>
    <property type="molecule type" value="Genomic_DNA"/>
</dbReference>
<dbReference type="Gene3D" id="3.40.640.10">
    <property type="entry name" value="Type I PLP-dependent aspartate aminotransferase-like (Major domain)"/>
    <property type="match status" value="1"/>
</dbReference>
<proteinExistence type="inferred from homology"/>
<keyword evidence="3 4" id="KW-0501">Molybdenum cofactor biosynthesis</keyword>
<keyword evidence="7" id="KW-1185">Reference proteome</keyword>
<evidence type="ECO:0000259" key="5">
    <source>
        <dbReference type="PROSITE" id="PS51340"/>
    </source>
</evidence>
<evidence type="ECO:0000313" key="7">
    <source>
        <dbReference type="Proteomes" id="UP001164929"/>
    </source>
</evidence>
<dbReference type="InterPro" id="IPR015422">
    <property type="entry name" value="PyrdxlP-dep_Trfase_small"/>
</dbReference>
<comment type="similarity">
    <text evidence="4">Belongs to the class-V pyridoxal-phosphate-dependent aminotransferase family. MOCOS subfamily.</text>
</comment>
<dbReference type="PANTHER" id="PTHR14237">
    <property type="entry name" value="MOLYBDOPTERIN COFACTOR SULFURASE MOSC"/>
    <property type="match status" value="1"/>
</dbReference>
<dbReference type="SUPFAM" id="SSF53383">
    <property type="entry name" value="PLP-dependent transferases"/>
    <property type="match status" value="1"/>
</dbReference>
<feature type="domain" description="MOSC" evidence="5">
    <location>
        <begin position="684"/>
        <end position="850"/>
    </location>
</feature>
<dbReference type="InterPro" id="IPR000192">
    <property type="entry name" value="Aminotrans_V_dom"/>
</dbReference>
<dbReference type="InterPro" id="IPR005303">
    <property type="entry name" value="MOCOS_middle"/>
</dbReference>
<dbReference type="GO" id="GO:0006777">
    <property type="term" value="P:Mo-molybdopterin cofactor biosynthetic process"/>
    <property type="evidence" value="ECO:0007669"/>
    <property type="project" value="UniProtKB-UniRule"/>
</dbReference>
<dbReference type="Proteomes" id="UP001164929">
    <property type="component" value="Chromosome 7"/>
</dbReference>
<comment type="cofactor">
    <cofactor evidence="4">
        <name>pyridoxal 5'-phosphate</name>
        <dbReference type="ChEBI" id="CHEBI:597326"/>
    </cofactor>
</comment>
<dbReference type="PANTHER" id="PTHR14237:SF80">
    <property type="entry name" value="MOLYBDENUM COFACTOR SULFURASE"/>
    <property type="match status" value="1"/>
</dbReference>
<evidence type="ECO:0000256" key="4">
    <source>
        <dbReference type="HAMAP-Rule" id="MF_03050"/>
    </source>
</evidence>
<dbReference type="InterPro" id="IPR028886">
    <property type="entry name" value="MoCo_sulfurase"/>
</dbReference>
<accession>A0AAD6QHN1</accession>
<reference evidence="6" key="1">
    <citation type="journal article" date="2023" name="Mol. Ecol. Resour.">
        <title>Chromosome-level genome assembly of a triploid poplar Populus alba 'Berolinensis'.</title>
        <authorList>
            <person name="Chen S."/>
            <person name="Yu Y."/>
            <person name="Wang X."/>
            <person name="Wang S."/>
            <person name="Zhang T."/>
            <person name="Zhou Y."/>
            <person name="He R."/>
            <person name="Meng N."/>
            <person name="Wang Y."/>
            <person name="Liu W."/>
            <person name="Liu Z."/>
            <person name="Liu J."/>
            <person name="Guo Q."/>
            <person name="Huang H."/>
            <person name="Sederoff R.R."/>
            <person name="Wang G."/>
            <person name="Qu G."/>
            <person name="Chen S."/>
        </authorList>
    </citation>
    <scope>NUCLEOTIDE SEQUENCE</scope>
    <source>
        <strain evidence="6">SC-2020</strain>
    </source>
</reference>
<dbReference type="Pfam" id="PF03476">
    <property type="entry name" value="MOSC_N"/>
    <property type="match status" value="1"/>
</dbReference>
<evidence type="ECO:0000256" key="2">
    <source>
        <dbReference type="ARBA" id="ARBA00022898"/>
    </source>
</evidence>
<evidence type="ECO:0000256" key="3">
    <source>
        <dbReference type="ARBA" id="ARBA00023150"/>
    </source>
</evidence>
<feature type="active site" evidence="4">
    <location>
        <position position="461"/>
    </location>
</feature>
<evidence type="ECO:0000256" key="1">
    <source>
        <dbReference type="ARBA" id="ARBA00022679"/>
    </source>
</evidence>
<dbReference type="InterPro" id="IPR015424">
    <property type="entry name" value="PyrdxlP-dep_Trfase"/>
</dbReference>
<dbReference type="InterPro" id="IPR015421">
    <property type="entry name" value="PyrdxlP-dep_Trfase_major"/>
</dbReference>
<dbReference type="GO" id="GO:0008265">
    <property type="term" value="F:molybdenum cofactor sulfurtransferase activity"/>
    <property type="evidence" value="ECO:0007669"/>
    <property type="project" value="UniProtKB-UniRule"/>
</dbReference>
<comment type="function">
    <text evidence="4">Sulfurates the molybdenum cofactor. Sulfation of molybdenum is essential for xanthine dehydrogenase (XDH) and aldehyde oxidase (ADO) enzymes in which molybdenum cofactor is liganded by 1 oxygen and 1 sulfur atom in active form.</text>
</comment>
<dbReference type="GO" id="GO:0030151">
    <property type="term" value="F:molybdenum ion binding"/>
    <property type="evidence" value="ECO:0007669"/>
    <property type="project" value="UniProtKB-UniRule"/>
</dbReference>
<dbReference type="GO" id="GO:0016829">
    <property type="term" value="F:lyase activity"/>
    <property type="evidence" value="ECO:0007669"/>
    <property type="project" value="UniProtKB-UniRule"/>
</dbReference>
<dbReference type="Pfam" id="PF03473">
    <property type="entry name" value="MOSC"/>
    <property type="match status" value="1"/>
</dbReference>
<dbReference type="Gene3D" id="3.90.1150.10">
    <property type="entry name" value="Aspartate Aminotransferase, domain 1"/>
    <property type="match status" value="1"/>
</dbReference>
<dbReference type="GO" id="GO:0030170">
    <property type="term" value="F:pyridoxal phosphate binding"/>
    <property type="evidence" value="ECO:0007669"/>
    <property type="project" value="UniProtKB-UniRule"/>
</dbReference>
<sequence>MKEALGPSYTPTLLLRVQLIPASSSRLQGVLFTTWLPKWLKKETEEPKTNIMDADKAEFLKEFGSDYGYPNGPKSIDEIRATEFNRLDQKGIVYLDHAGATLYSELQMEEIFKDFNSNIYANPHSQSDSSSATSDIIREVRQQVLDYCNASAKEYRCIFTSGATAALKLVGEAFPWSRESCFMYTMENHNSVLGGASGGEEARVKLSPHATQRRNEAKILEEEPSGNAYNLFAFPSECNFSGLRFSLDLANLIKENSERILEGSPFCKGHWIVLIDAAKGCTTCPPDLSKYAVDFVVISFYKLFGYPTGLGALVVQNDAARLMKKTYFSGGTVAASFADMDFVRRREGIEELFEDGTISFLSIASIRHGFKILNSLTPSMMSRHIAALTIYVKKMLLGLRHENEANVCILYEGHTSKLVCHESGSIVSFNLKRPDGSWFGYSEVEKLASLSGIQLRTGCFCNPGACAKYLGLSHLDLLSNLEAGHVCWDDNDIIQGKITGAVRVSFGYMSTYEDAKKFIDFITSSFVSKPNKSENWNMLRTKSILLSNEGHERKAGYYLKSITVYPIKSCTGFSVESWPLSSTGLQHDREWLLKSLTGEILTQKKVPDMCSISAYIDLNKGIMFVESPRCREKLEINLKTDSYPGGIEEIELHAQRYEVQYYENDVDLWFSHAVGHPCSLLRCCSSQNYSSLKKDKSGNLCGDVESRLNFANEAQFLLISEESVSDLNNRLSLNAQKGTRGTPVQINPMRFRPNLVVYGGEPYAEDGWLNIKIGNTNFVSLGGCNRCQMINLVHQAGLVQKSNEPLATLASYRRVKGKILFGILLRYEIQDKMGMQTGSWLRVGEEIHPNSE</sequence>
<evidence type="ECO:0000313" key="6">
    <source>
        <dbReference type="EMBL" id="KAJ6990561.1"/>
    </source>
</evidence>
<keyword evidence="2 4" id="KW-0663">Pyridoxal phosphate</keyword>
<dbReference type="AlphaFoldDB" id="A0AAD6QHN1"/>
<comment type="catalytic activity">
    <reaction evidence="4">
        <text>Mo-molybdopterin + L-cysteine + AH2 = thio-Mo-molybdopterin + L-alanine + A + H2O</text>
        <dbReference type="Rhea" id="RHEA:42636"/>
        <dbReference type="ChEBI" id="CHEBI:13193"/>
        <dbReference type="ChEBI" id="CHEBI:15377"/>
        <dbReference type="ChEBI" id="CHEBI:17499"/>
        <dbReference type="ChEBI" id="CHEBI:35235"/>
        <dbReference type="ChEBI" id="CHEBI:57972"/>
        <dbReference type="ChEBI" id="CHEBI:71302"/>
        <dbReference type="ChEBI" id="CHEBI:82685"/>
        <dbReference type="EC" id="2.8.1.9"/>
    </reaction>
</comment>
<comment type="caution">
    <text evidence="6">The sequence shown here is derived from an EMBL/GenBank/DDBJ whole genome shotgun (WGS) entry which is preliminary data.</text>
</comment>
<feature type="modified residue" description="N6-(pyridoxal phosphate)lysine" evidence="4">
    <location>
        <position position="302"/>
    </location>
</feature>
<dbReference type="PROSITE" id="PS51340">
    <property type="entry name" value="MOSC"/>
    <property type="match status" value="1"/>
</dbReference>